<dbReference type="AlphaFoldDB" id="A0A517NPU0"/>
<dbReference type="PANTHER" id="PTHR43737">
    <property type="entry name" value="BLL7424 PROTEIN"/>
    <property type="match status" value="1"/>
</dbReference>
<dbReference type="Gene3D" id="3.40.720.10">
    <property type="entry name" value="Alkaline Phosphatase, subunit A"/>
    <property type="match status" value="1"/>
</dbReference>
<reference evidence="1 2" key="1">
    <citation type="submission" date="2019-02" db="EMBL/GenBank/DDBJ databases">
        <title>Deep-cultivation of Planctomycetes and their phenomic and genomic characterization uncovers novel biology.</title>
        <authorList>
            <person name="Wiegand S."/>
            <person name="Jogler M."/>
            <person name="Boedeker C."/>
            <person name="Pinto D."/>
            <person name="Vollmers J."/>
            <person name="Rivas-Marin E."/>
            <person name="Kohn T."/>
            <person name="Peeters S.H."/>
            <person name="Heuer A."/>
            <person name="Rast P."/>
            <person name="Oberbeckmann S."/>
            <person name="Bunk B."/>
            <person name="Jeske O."/>
            <person name="Meyerdierks A."/>
            <person name="Storesund J.E."/>
            <person name="Kallscheuer N."/>
            <person name="Luecker S."/>
            <person name="Lage O.M."/>
            <person name="Pohl T."/>
            <person name="Merkel B.J."/>
            <person name="Hornburger P."/>
            <person name="Mueller R.-W."/>
            <person name="Bruemmer F."/>
            <person name="Labrenz M."/>
            <person name="Spormann A.M."/>
            <person name="Op den Camp H."/>
            <person name="Overmann J."/>
            <person name="Amann R."/>
            <person name="Jetten M.S.M."/>
            <person name="Mascher T."/>
            <person name="Medema M.H."/>
            <person name="Devos D.P."/>
            <person name="Kaster A.-K."/>
            <person name="Ovreas L."/>
            <person name="Rohde M."/>
            <person name="Galperin M.Y."/>
            <person name="Jogler C."/>
        </authorList>
    </citation>
    <scope>NUCLEOTIDE SEQUENCE [LARGE SCALE GENOMIC DNA]</scope>
    <source>
        <strain evidence="1 2">K23_9</strain>
    </source>
</reference>
<dbReference type="EMBL" id="CP036526">
    <property type="protein sequence ID" value="QDT09142.1"/>
    <property type="molecule type" value="Genomic_DNA"/>
</dbReference>
<evidence type="ECO:0000313" key="2">
    <source>
        <dbReference type="Proteomes" id="UP000319817"/>
    </source>
</evidence>
<dbReference type="SUPFAM" id="SSF53649">
    <property type="entry name" value="Alkaline phosphatase-like"/>
    <property type="match status" value="1"/>
</dbReference>
<dbReference type="PROSITE" id="PS51318">
    <property type="entry name" value="TAT"/>
    <property type="match status" value="1"/>
</dbReference>
<dbReference type="OrthoDB" id="127333at2"/>
<proteinExistence type="predicted"/>
<dbReference type="Pfam" id="PF07394">
    <property type="entry name" value="DUF1501"/>
    <property type="match status" value="1"/>
</dbReference>
<dbReference type="InterPro" id="IPR010869">
    <property type="entry name" value="DUF1501"/>
</dbReference>
<dbReference type="InterPro" id="IPR017850">
    <property type="entry name" value="Alkaline_phosphatase_core_sf"/>
</dbReference>
<name>A0A517NPU0_9BACT</name>
<evidence type="ECO:0000313" key="1">
    <source>
        <dbReference type="EMBL" id="QDT09142.1"/>
    </source>
</evidence>
<dbReference type="RefSeq" id="WP_145416645.1">
    <property type="nucleotide sequence ID" value="NZ_CP036526.1"/>
</dbReference>
<dbReference type="InterPro" id="IPR006311">
    <property type="entry name" value="TAT_signal"/>
</dbReference>
<protein>
    <recommendedName>
        <fullName evidence="3">Sulfatase</fullName>
    </recommendedName>
</protein>
<keyword evidence="2" id="KW-1185">Reference proteome</keyword>
<dbReference type="PANTHER" id="PTHR43737:SF1">
    <property type="entry name" value="DUF1501 DOMAIN-CONTAINING PROTEIN"/>
    <property type="match status" value="1"/>
</dbReference>
<evidence type="ECO:0008006" key="3">
    <source>
        <dbReference type="Google" id="ProtNLM"/>
    </source>
</evidence>
<dbReference type="Proteomes" id="UP000319817">
    <property type="component" value="Chromosome"/>
</dbReference>
<gene>
    <name evidence="1" type="ORF">K239x_10870</name>
</gene>
<organism evidence="1 2">
    <name type="scientific">Stieleria marina</name>
    <dbReference type="NCBI Taxonomy" id="1930275"/>
    <lineage>
        <taxon>Bacteria</taxon>
        <taxon>Pseudomonadati</taxon>
        <taxon>Planctomycetota</taxon>
        <taxon>Planctomycetia</taxon>
        <taxon>Pirellulales</taxon>
        <taxon>Pirellulaceae</taxon>
        <taxon>Stieleria</taxon>
    </lineage>
</organism>
<sequence length="478" mass="53141">MNRNRNSRRAFIQNATAAGMPFLGSVGLSSLLQGSASAAQTSEKSLPHYAPKAKRVIYLFQSGGPAQMDLFDYKPNLKEQFGKEVPRSVYPDDRKTTMSSAQASFPVAPSTFKFKRAGQAGTWMTESLPHLANVADDLCVIRSMHTDAINHDPAITFQQTGSQIPGRPSIGSWLSYGLGSENENLPAFVAMSSKGSAKQGQPLYDRLWGSGFLPTRFQGVKFRNQGDPVLDISDPSGVSRSTRRTMLDSLAQLNQQKYEAVGDPEIQTRIAQYELAYRMQMSVPDLLDFSDEPQHVLDQYGDDVSKPGKYAFNCLIARRLVERGVRFVQLFHQGWDQHVNLPNQIAKQCQDTDQATAGLINDLRQRGMLDDTLIIWGGEFGRTIYSQGKLTDKVYGRDHHPGCFTMWMAGGGVHGGTDYGQTDDYSVNVAENPVSVHDLHATVMHLLGVDHERFIYKYQGRDFRLTDVHGQVVKPLLT</sequence>
<accession>A0A517NPU0</accession>